<evidence type="ECO:0000313" key="1">
    <source>
        <dbReference type="EMBL" id="WFL78838.1"/>
    </source>
</evidence>
<protein>
    <submittedName>
        <fullName evidence="1">Gene transfer agent family protein</fullName>
    </submittedName>
</protein>
<name>A0ABY8FV06_9SPHN</name>
<sequence>MSEAATDKNPANPHRGEASIAITGRLFTLRPSFEALVAAEEEVGPLFALVERASEGKLTLGEMGALAWHCLPREQRPDRSEVGEALMAMGLVRATQPIRTILSQVLKGGR</sequence>
<proteinExistence type="predicted"/>
<keyword evidence="2" id="KW-1185">Reference proteome</keyword>
<accession>A0ABY8FV06</accession>
<reference evidence="1 2" key="1">
    <citation type="submission" date="2023-03" db="EMBL/GenBank/DDBJ databases">
        <title>Altererythrobacter sp. CAU 1644 isolated from sand.</title>
        <authorList>
            <person name="Kim W."/>
        </authorList>
    </citation>
    <scope>NUCLEOTIDE SEQUENCE [LARGE SCALE GENOMIC DNA]</scope>
    <source>
        <strain evidence="1 2">CAU 1644</strain>
    </source>
</reference>
<gene>
    <name evidence="1" type="ORF">P7228_07180</name>
</gene>
<evidence type="ECO:0000313" key="2">
    <source>
        <dbReference type="Proteomes" id="UP001215827"/>
    </source>
</evidence>
<dbReference type="EMBL" id="CP121106">
    <property type="protein sequence ID" value="WFL78838.1"/>
    <property type="molecule type" value="Genomic_DNA"/>
</dbReference>
<dbReference type="Proteomes" id="UP001215827">
    <property type="component" value="Chromosome"/>
</dbReference>
<organism evidence="1 2">
    <name type="scientific">Altererythrobacter arenosus</name>
    <dbReference type="NCBI Taxonomy" id="3032592"/>
    <lineage>
        <taxon>Bacteria</taxon>
        <taxon>Pseudomonadati</taxon>
        <taxon>Pseudomonadota</taxon>
        <taxon>Alphaproteobacteria</taxon>
        <taxon>Sphingomonadales</taxon>
        <taxon>Erythrobacteraceae</taxon>
        <taxon>Altererythrobacter</taxon>
    </lineage>
</organism>
<dbReference type="InterPro" id="IPR021791">
    <property type="entry name" value="Phage_TAC_11"/>
</dbReference>
<dbReference type="Pfam" id="PF11836">
    <property type="entry name" value="Phage_TAC_11"/>
    <property type="match status" value="1"/>
</dbReference>
<dbReference type="RefSeq" id="WP_278017527.1">
    <property type="nucleotide sequence ID" value="NZ_CP121106.1"/>
</dbReference>